<dbReference type="EMBL" id="JAINDJ010000002">
    <property type="protein sequence ID" value="KAG9459179.1"/>
    <property type="molecule type" value="Genomic_DNA"/>
</dbReference>
<comment type="caution">
    <text evidence="5">The sequence shown here is derived from an EMBL/GenBank/DDBJ whole genome shotgun (WGS) entry which is preliminary data.</text>
</comment>
<feature type="domain" description="BRCT" evidence="4">
    <location>
        <begin position="518"/>
        <end position="602"/>
    </location>
</feature>
<organism evidence="5 6">
    <name type="scientific">Aristolochia fimbriata</name>
    <name type="common">White veined hardy Dutchman's pipe vine</name>
    <dbReference type="NCBI Taxonomy" id="158543"/>
    <lineage>
        <taxon>Eukaryota</taxon>
        <taxon>Viridiplantae</taxon>
        <taxon>Streptophyta</taxon>
        <taxon>Embryophyta</taxon>
        <taxon>Tracheophyta</taxon>
        <taxon>Spermatophyta</taxon>
        <taxon>Magnoliopsida</taxon>
        <taxon>Magnoliidae</taxon>
        <taxon>Piperales</taxon>
        <taxon>Aristolochiaceae</taxon>
        <taxon>Aristolochia</taxon>
    </lineage>
</organism>
<dbReference type="Gene3D" id="3.40.50.10190">
    <property type="entry name" value="BRCT domain"/>
    <property type="match status" value="2"/>
</dbReference>
<reference evidence="5 6" key="1">
    <citation type="submission" date="2021-07" db="EMBL/GenBank/DDBJ databases">
        <title>The Aristolochia fimbriata genome: insights into angiosperm evolution, floral development and chemical biosynthesis.</title>
        <authorList>
            <person name="Jiao Y."/>
        </authorList>
    </citation>
    <scope>NUCLEOTIDE SEQUENCE [LARGE SCALE GENOMIC DNA]</scope>
    <source>
        <strain evidence="5">IBCAS-2021</strain>
        <tissue evidence="5">Leaf</tissue>
    </source>
</reference>
<keyword evidence="2" id="KW-0227">DNA damage</keyword>
<accession>A0AAV7FDT8</accession>
<evidence type="ECO:0000259" key="4">
    <source>
        <dbReference type="PROSITE" id="PS50172"/>
    </source>
</evidence>
<protein>
    <recommendedName>
        <fullName evidence="4">BRCT domain-containing protein</fullName>
    </recommendedName>
</protein>
<dbReference type="Pfam" id="PF00583">
    <property type="entry name" value="Acetyltransf_1"/>
    <property type="match status" value="1"/>
</dbReference>
<dbReference type="AlphaFoldDB" id="A0AAV7FDT8"/>
<feature type="domain" description="BRCT" evidence="4">
    <location>
        <begin position="405"/>
        <end position="495"/>
    </location>
</feature>
<dbReference type="InterPro" id="IPR000182">
    <property type="entry name" value="GNAT_dom"/>
</dbReference>
<dbReference type="GO" id="GO:0016747">
    <property type="term" value="F:acyltransferase activity, transferring groups other than amino-acyl groups"/>
    <property type="evidence" value="ECO:0007669"/>
    <property type="project" value="InterPro"/>
</dbReference>
<dbReference type="Pfam" id="PF16770">
    <property type="entry name" value="RTT107_BRCT_5"/>
    <property type="match status" value="1"/>
</dbReference>
<dbReference type="PANTHER" id="PTHR23196:SF8">
    <property type="entry name" value="N-ACETYLTRANSFERASE"/>
    <property type="match status" value="1"/>
</dbReference>
<comment type="subcellular location">
    <subcellularLocation>
        <location evidence="1">Nucleus</location>
    </subcellularLocation>
</comment>
<evidence type="ECO:0000256" key="2">
    <source>
        <dbReference type="ARBA" id="ARBA00022763"/>
    </source>
</evidence>
<dbReference type="SMART" id="SM00292">
    <property type="entry name" value="BRCT"/>
    <property type="match status" value="2"/>
</dbReference>
<dbReference type="Gene3D" id="3.40.630.30">
    <property type="match status" value="1"/>
</dbReference>
<keyword evidence="6" id="KW-1185">Reference proteome</keyword>
<evidence type="ECO:0000313" key="6">
    <source>
        <dbReference type="Proteomes" id="UP000825729"/>
    </source>
</evidence>
<evidence type="ECO:0000313" key="5">
    <source>
        <dbReference type="EMBL" id="KAG9459179.1"/>
    </source>
</evidence>
<dbReference type="InterPro" id="IPR051579">
    <property type="entry name" value="DDR_Transcriptional_Reg"/>
</dbReference>
<dbReference type="GO" id="GO:0005634">
    <property type="term" value="C:nucleus"/>
    <property type="evidence" value="ECO:0007669"/>
    <property type="project" value="UniProtKB-SubCell"/>
</dbReference>
<dbReference type="InterPro" id="IPR001357">
    <property type="entry name" value="BRCT_dom"/>
</dbReference>
<dbReference type="Proteomes" id="UP000825729">
    <property type="component" value="Unassembled WGS sequence"/>
</dbReference>
<dbReference type="CDD" id="cd18432">
    <property type="entry name" value="BRCT_PAXIP1_rpt6_like"/>
    <property type="match status" value="1"/>
</dbReference>
<evidence type="ECO:0000256" key="1">
    <source>
        <dbReference type="ARBA" id="ARBA00004123"/>
    </source>
</evidence>
<dbReference type="InterPro" id="IPR016181">
    <property type="entry name" value="Acyl_CoA_acyltransferase"/>
</dbReference>
<dbReference type="SUPFAM" id="SSF55729">
    <property type="entry name" value="Acyl-CoA N-acyltransferases (Nat)"/>
    <property type="match status" value="1"/>
</dbReference>
<dbReference type="InterPro" id="IPR036420">
    <property type="entry name" value="BRCT_dom_sf"/>
</dbReference>
<dbReference type="GO" id="GO:0006974">
    <property type="term" value="P:DNA damage response"/>
    <property type="evidence" value="ECO:0007669"/>
    <property type="project" value="UniProtKB-KW"/>
</dbReference>
<gene>
    <name evidence="5" type="ORF">H6P81_003687</name>
</gene>
<evidence type="ECO:0000256" key="3">
    <source>
        <dbReference type="ARBA" id="ARBA00023242"/>
    </source>
</evidence>
<name>A0AAV7FDT8_ARIFI</name>
<dbReference type="PANTHER" id="PTHR23196">
    <property type="entry name" value="PAX TRANSCRIPTION ACTIVATION DOMAIN INTERACTING PROTEIN"/>
    <property type="match status" value="1"/>
</dbReference>
<dbReference type="Pfam" id="PF16589">
    <property type="entry name" value="BRCT_2"/>
    <property type="match status" value="1"/>
</dbReference>
<sequence length="613" mass="67792">MAVNKVSSSSSFSVGNCTVEIDGKDFVTESSCSKSLVISVSGATTIKISENAFRKRWSKKTRKEFLSRILSEENGGGQNFNSGNYSFQLLNPKDIDSRTKFILQDVIKLYKKELPTMSYAANTGKESSFLEKCVSSGKYRTFLLKSNATDGYGEVMAAISFQMINADVQYAEIPLAVVSRSNQRKGVGHFLYMELRKRLQNVGVSVILCWGDKESEGFWLKQGFVPLADVDTKGRARRLPIKAEIRKALCFPGASILMVSHLDKDTSMPTDLPNQAELNSPLWSCARPCTSVPVKASETGYGAFGKRCPCSGQSEKRKVWESSLSSLKSKKVKGGHHINCCKDFHCNVADESECRNGTNFAKNSLDAVRDKSLSNAISSSPQQVNFTDTQAWENIVTATPKDVGNEERPYSKYPVVMLMNIADDVKKAQLTKIVEDLGGSITSHGSSCSHVITGKARRTLNFCTALCSGAWVVSPDWLKSSFREGRFVGESSFILKDEDYEQKYRSGLEEAISRAKARRNSLLKGYDVCIAHHILPPVDALVAIVESAGGNVVHGLEEVKEPAQTIFLACEEDMEEALEAAKRGVWTYSSEWLMCCIMRQELDFEAQQYAESL</sequence>
<proteinExistence type="predicted"/>
<keyword evidence="3" id="KW-0539">Nucleus</keyword>
<dbReference type="PROSITE" id="PS50172">
    <property type="entry name" value="BRCT"/>
    <property type="match status" value="2"/>
</dbReference>
<dbReference type="SUPFAM" id="SSF52113">
    <property type="entry name" value="BRCT domain"/>
    <property type="match status" value="2"/>
</dbReference>